<sequence>MRHNPSTVVVLAGQPREDVLSAVGRSLNVVLVRPELPAGGAGRAGGGTAEGETADGRIEVAAVALRRAAAVSAPYVLVAADPLADVAASWQAMWSLTAESHGSDEFELRAAEAMATWRAKRFEMPDYYLVLAEETGAGPAGALEPVGAHEAGAAAPRPDFYLGPLRAVRPNRVAVAAGASPAAQADALLSELGSLRHGPWWPALDEILRTVRGFYPGALAESPAAGQASLLA</sequence>
<organism evidence="1 2">
    <name type="scientific">Trebonia kvetii</name>
    <dbReference type="NCBI Taxonomy" id="2480626"/>
    <lineage>
        <taxon>Bacteria</taxon>
        <taxon>Bacillati</taxon>
        <taxon>Actinomycetota</taxon>
        <taxon>Actinomycetes</taxon>
        <taxon>Streptosporangiales</taxon>
        <taxon>Treboniaceae</taxon>
        <taxon>Trebonia</taxon>
    </lineage>
</organism>
<dbReference type="EMBL" id="RPFW01000002">
    <property type="protein sequence ID" value="TVZ05724.1"/>
    <property type="molecule type" value="Genomic_DNA"/>
</dbReference>
<keyword evidence="2" id="KW-1185">Reference proteome</keyword>
<dbReference type="Proteomes" id="UP000460272">
    <property type="component" value="Unassembled WGS sequence"/>
</dbReference>
<comment type="caution">
    <text evidence="1">The sequence shown here is derived from an EMBL/GenBank/DDBJ whole genome shotgun (WGS) entry which is preliminary data.</text>
</comment>
<dbReference type="AlphaFoldDB" id="A0A6P2C2X3"/>
<proteinExistence type="predicted"/>
<accession>A0A6P2C2X3</accession>
<name>A0A6P2C2X3_9ACTN</name>
<evidence type="ECO:0000313" key="2">
    <source>
        <dbReference type="Proteomes" id="UP000460272"/>
    </source>
</evidence>
<protein>
    <submittedName>
        <fullName evidence="1">Uncharacterized protein</fullName>
    </submittedName>
</protein>
<reference evidence="1 2" key="1">
    <citation type="submission" date="2018-11" db="EMBL/GenBank/DDBJ databases">
        <title>Trebonia kvetii gen.nov., sp.nov., a novel acidophilic actinobacterium, and proposal of the new actinobacterial family Treboniaceae fam. nov.</title>
        <authorList>
            <person name="Rapoport D."/>
            <person name="Sagova-Mareckova M."/>
            <person name="Sedlacek I."/>
            <person name="Provaznik J."/>
            <person name="Kralova S."/>
            <person name="Pavlinic D."/>
            <person name="Benes V."/>
            <person name="Kopecky J."/>
        </authorList>
    </citation>
    <scope>NUCLEOTIDE SEQUENCE [LARGE SCALE GENOMIC DNA]</scope>
    <source>
        <strain evidence="1 2">15Tr583</strain>
    </source>
</reference>
<evidence type="ECO:0000313" key="1">
    <source>
        <dbReference type="EMBL" id="TVZ05724.1"/>
    </source>
</evidence>
<gene>
    <name evidence="1" type="ORF">EAS64_14630</name>
</gene>
<dbReference type="RefSeq" id="WP_145853424.1">
    <property type="nucleotide sequence ID" value="NZ_RPFW01000002.1"/>
</dbReference>